<gene>
    <name evidence="7" type="ORF">PAC_06789</name>
</gene>
<dbReference type="InterPro" id="IPR036864">
    <property type="entry name" value="Zn2-C6_fun-type_DNA-bd_sf"/>
</dbReference>
<dbReference type="GO" id="GO:0008270">
    <property type="term" value="F:zinc ion binding"/>
    <property type="evidence" value="ECO:0007669"/>
    <property type="project" value="InterPro"/>
</dbReference>
<dbReference type="SUPFAM" id="SSF57701">
    <property type="entry name" value="Zn2/Cys6 DNA-binding domain"/>
    <property type="match status" value="1"/>
</dbReference>
<dbReference type="CDD" id="cd12148">
    <property type="entry name" value="fungal_TF_MHR"/>
    <property type="match status" value="1"/>
</dbReference>
<evidence type="ECO:0000256" key="5">
    <source>
        <dbReference type="ARBA" id="ARBA00023242"/>
    </source>
</evidence>
<name>A0A1L7WVU2_9HELO</name>
<dbReference type="GO" id="GO:0003677">
    <property type="term" value="F:DNA binding"/>
    <property type="evidence" value="ECO:0007669"/>
    <property type="project" value="UniProtKB-KW"/>
</dbReference>
<keyword evidence="2" id="KW-0805">Transcription regulation</keyword>
<dbReference type="GO" id="GO:0000981">
    <property type="term" value="F:DNA-binding transcription factor activity, RNA polymerase II-specific"/>
    <property type="evidence" value="ECO:0007669"/>
    <property type="project" value="InterPro"/>
</dbReference>
<accession>A0A1L7WVU2</accession>
<dbReference type="AlphaFoldDB" id="A0A1L7WVU2"/>
<dbReference type="Gene3D" id="4.10.240.10">
    <property type="entry name" value="Zn(2)-C6 fungal-type DNA-binding domain"/>
    <property type="match status" value="1"/>
</dbReference>
<evidence type="ECO:0000259" key="6">
    <source>
        <dbReference type="PROSITE" id="PS50048"/>
    </source>
</evidence>
<keyword evidence="5" id="KW-0539">Nucleus</keyword>
<dbReference type="InterPro" id="IPR050987">
    <property type="entry name" value="AtrR-like"/>
</dbReference>
<dbReference type="SMART" id="SM00066">
    <property type="entry name" value="GAL4"/>
    <property type="match status" value="1"/>
</dbReference>
<organism evidence="7 8">
    <name type="scientific">Phialocephala subalpina</name>
    <dbReference type="NCBI Taxonomy" id="576137"/>
    <lineage>
        <taxon>Eukaryota</taxon>
        <taxon>Fungi</taxon>
        <taxon>Dikarya</taxon>
        <taxon>Ascomycota</taxon>
        <taxon>Pezizomycotina</taxon>
        <taxon>Leotiomycetes</taxon>
        <taxon>Helotiales</taxon>
        <taxon>Mollisiaceae</taxon>
        <taxon>Phialocephala</taxon>
        <taxon>Phialocephala fortinii species complex</taxon>
    </lineage>
</organism>
<keyword evidence="8" id="KW-1185">Reference proteome</keyword>
<dbReference type="STRING" id="576137.A0A1L7WVU2"/>
<evidence type="ECO:0000313" key="8">
    <source>
        <dbReference type="Proteomes" id="UP000184330"/>
    </source>
</evidence>
<dbReference type="PROSITE" id="PS50048">
    <property type="entry name" value="ZN2_CY6_FUNGAL_2"/>
    <property type="match status" value="1"/>
</dbReference>
<dbReference type="GO" id="GO:0005634">
    <property type="term" value="C:nucleus"/>
    <property type="evidence" value="ECO:0007669"/>
    <property type="project" value="UniProtKB-SubCell"/>
</dbReference>
<protein>
    <recommendedName>
        <fullName evidence="6">Zn(2)-C6 fungal-type domain-containing protein</fullName>
    </recommendedName>
</protein>
<dbReference type="PROSITE" id="PS00463">
    <property type="entry name" value="ZN2_CY6_FUNGAL_1"/>
    <property type="match status" value="1"/>
</dbReference>
<reference evidence="7 8" key="1">
    <citation type="submission" date="2016-03" db="EMBL/GenBank/DDBJ databases">
        <authorList>
            <person name="Ploux O."/>
        </authorList>
    </citation>
    <scope>NUCLEOTIDE SEQUENCE [LARGE SCALE GENOMIC DNA]</scope>
    <source>
        <strain evidence="7 8">UAMH 11012</strain>
    </source>
</reference>
<evidence type="ECO:0000313" key="7">
    <source>
        <dbReference type="EMBL" id="CZR56900.1"/>
    </source>
</evidence>
<dbReference type="Pfam" id="PF00172">
    <property type="entry name" value="Zn_clus"/>
    <property type="match status" value="1"/>
</dbReference>
<evidence type="ECO:0000256" key="4">
    <source>
        <dbReference type="ARBA" id="ARBA00023163"/>
    </source>
</evidence>
<feature type="domain" description="Zn(2)-C6 fungal-type" evidence="6">
    <location>
        <begin position="28"/>
        <end position="57"/>
    </location>
</feature>
<evidence type="ECO:0000256" key="2">
    <source>
        <dbReference type="ARBA" id="ARBA00023015"/>
    </source>
</evidence>
<keyword evidence="4" id="KW-0804">Transcription</keyword>
<proteinExistence type="predicted"/>
<dbReference type="PANTHER" id="PTHR46910:SF37">
    <property type="entry name" value="ZN(II)2CYS6 TRANSCRIPTION FACTOR (EUROFUNG)"/>
    <property type="match status" value="1"/>
</dbReference>
<sequence>MSSFSMLSRASKEANTKAAYRITRRRGACGGCRSRKVRCDGAKPCSNCEKIGQECTYPEVILQRRRLSGPRAVSRWNGIPQPTTHAPLMAPLSPTTSTWSMSKGFSWETTQTDLLSGLDLSSILETNDPITVPLSEDDGFFSEVGVHSPVRVLNSFEDILYNSQRQGGAATEDTQDGNYELRGSSSLDSLHDCRSMTTYTELLDLDPALDYQQSTIETLDTTHATRILDFSAANLYGLLDLIDHGVSKSTSTRVTKFMQTLEQKLCGSMNAAVDQQDFPTAGWYLDDEAMIPQWCDEQSRQVNAEALVSASAGAVLAIGSYTALLREPSAPGFKALQKAHQRLFDILERQRSVRSSSDSLLKLQVLLLLVIISNLCDQSVTEELVAGAVQCARVLRLFQPWRAQARITNEEHELADSAVRFLYCIEVNHALHQGMPPLLNHDWISHAASPGNVDQNYLITDCSLFTLMHGVLRRQYSPSALQADPCDSPLDQMKKLECNEQRLKKWLTDCIPSDDLDCILDASKFLGRLNSSTPGQKRRLLRVFYLYHKAVFFIFCPWIAPLTTKVDDDGVSGGAASVMRSRCIENSLGSAIALIQRYLKSPASMARTAPTTPYIALPDSLLHGCG</sequence>
<keyword evidence="3" id="KW-0238">DNA-binding</keyword>
<dbReference type="EMBL" id="FJOG01000009">
    <property type="protein sequence ID" value="CZR56900.1"/>
    <property type="molecule type" value="Genomic_DNA"/>
</dbReference>
<dbReference type="PANTHER" id="PTHR46910">
    <property type="entry name" value="TRANSCRIPTION FACTOR PDR1"/>
    <property type="match status" value="1"/>
</dbReference>
<evidence type="ECO:0000256" key="3">
    <source>
        <dbReference type="ARBA" id="ARBA00023125"/>
    </source>
</evidence>
<dbReference type="CDD" id="cd00067">
    <property type="entry name" value="GAL4"/>
    <property type="match status" value="1"/>
</dbReference>
<evidence type="ECO:0000256" key="1">
    <source>
        <dbReference type="ARBA" id="ARBA00004123"/>
    </source>
</evidence>
<comment type="subcellular location">
    <subcellularLocation>
        <location evidence="1">Nucleus</location>
    </subcellularLocation>
</comment>
<dbReference type="InterPro" id="IPR001138">
    <property type="entry name" value="Zn2Cys6_DnaBD"/>
</dbReference>
<dbReference type="OrthoDB" id="39175at2759"/>
<dbReference type="Proteomes" id="UP000184330">
    <property type="component" value="Unassembled WGS sequence"/>
</dbReference>